<feature type="active site" description="Proton acceptor" evidence="6">
    <location>
        <position position="154"/>
    </location>
</feature>
<evidence type="ECO:0000256" key="6">
    <source>
        <dbReference type="PIRSR" id="PIRSR000615-1"/>
    </source>
</evidence>
<dbReference type="InterPro" id="IPR001245">
    <property type="entry name" value="Ser-Thr/Tyr_kinase_cat_dom"/>
</dbReference>
<dbReference type="AlphaFoldDB" id="A0A067R3X6"/>
<protein>
    <submittedName>
        <fullName evidence="10">Fibroblast growth factor receptor</fullName>
    </submittedName>
</protein>
<dbReference type="InterPro" id="IPR020635">
    <property type="entry name" value="Tyr_kinase_cat_dom"/>
</dbReference>
<dbReference type="InterPro" id="IPR050122">
    <property type="entry name" value="RTK"/>
</dbReference>
<feature type="binding site" evidence="8">
    <location>
        <position position="159"/>
    </location>
    <ligand>
        <name>Mg(2+)</name>
        <dbReference type="ChEBI" id="CHEBI:18420"/>
    </ligand>
</feature>
<dbReference type="OMA" id="IKEPLTM"/>
<dbReference type="GO" id="GO:0007169">
    <property type="term" value="P:cell surface receptor protein tyrosine kinase signaling pathway"/>
    <property type="evidence" value="ECO:0007669"/>
    <property type="project" value="TreeGrafter"/>
</dbReference>
<keyword evidence="4 7" id="KW-0067">ATP-binding</keyword>
<evidence type="ECO:0000256" key="3">
    <source>
        <dbReference type="ARBA" id="ARBA00022777"/>
    </source>
</evidence>
<dbReference type="InterPro" id="IPR011009">
    <property type="entry name" value="Kinase-like_dom_sf"/>
</dbReference>
<keyword evidence="1" id="KW-0808">Transferase</keyword>
<dbReference type="InterPro" id="IPR000719">
    <property type="entry name" value="Prot_kinase_dom"/>
</dbReference>
<dbReference type="PROSITE" id="PS50011">
    <property type="entry name" value="PROTEIN_KINASE_DOM"/>
    <property type="match status" value="1"/>
</dbReference>
<dbReference type="GO" id="GO:0005886">
    <property type="term" value="C:plasma membrane"/>
    <property type="evidence" value="ECO:0007669"/>
    <property type="project" value="TreeGrafter"/>
</dbReference>
<keyword evidence="11" id="KW-1185">Reference proteome</keyword>
<evidence type="ECO:0000256" key="1">
    <source>
        <dbReference type="ARBA" id="ARBA00022679"/>
    </source>
</evidence>
<feature type="binding site" evidence="7">
    <location>
        <position position="158"/>
    </location>
    <ligand>
        <name>ATP</name>
        <dbReference type="ChEBI" id="CHEBI:30616"/>
    </ligand>
</feature>
<accession>A0A067R3X6</accession>
<dbReference type="Gene3D" id="1.10.510.10">
    <property type="entry name" value="Transferase(Phosphotransferase) domain 1"/>
    <property type="match status" value="1"/>
</dbReference>
<dbReference type="CDD" id="cd00192">
    <property type="entry name" value="PTKc"/>
    <property type="match status" value="1"/>
</dbReference>
<keyword evidence="10" id="KW-0675">Receptor</keyword>
<dbReference type="InParanoid" id="A0A067R3X6"/>
<feature type="binding site" evidence="7">
    <location>
        <begin position="29"/>
        <end position="35"/>
    </location>
    <ligand>
        <name>ATP</name>
        <dbReference type="ChEBI" id="CHEBI:30616"/>
    </ligand>
</feature>
<evidence type="ECO:0000313" key="10">
    <source>
        <dbReference type="EMBL" id="KDR16790.1"/>
    </source>
</evidence>
<dbReference type="PANTHER" id="PTHR24416">
    <property type="entry name" value="TYROSINE-PROTEIN KINASE RECEPTOR"/>
    <property type="match status" value="1"/>
</dbReference>
<feature type="binding site" evidence="8">
    <location>
        <position position="172"/>
    </location>
    <ligand>
        <name>Mg(2+)</name>
        <dbReference type="ChEBI" id="CHEBI:18420"/>
    </ligand>
</feature>
<name>A0A067R3X6_ZOONE</name>
<feature type="domain" description="Protein kinase" evidence="9">
    <location>
        <begin position="1"/>
        <end position="285"/>
    </location>
</feature>
<dbReference type="FunFam" id="1.10.510.10:FF:000554">
    <property type="entry name" value="Predicted protein"/>
    <property type="match status" value="1"/>
</dbReference>
<dbReference type="EMBL" id="KK852776">
    <property type="protein sequence ID" value="KDR16790.1"/>
    <property type="molecule type" value="Genomic_DNA"/>
</dbReference>
<dbReference type="STRING" id="136037.A0A067R3X6"/>
<dbReference type="eggNOG" id="KOG0200">
    <property type="taxonomic scope" value="Eukaryota"/>
</dbReference>
<dbReference type="PIRSF" id="PIRSF000615">
    <property type="entry name" value="TyrPK_CSF1-R"/>
    <property type="match status" value="1"/>
</dbReference>
<dbReference type="GO" id="GO:0043235">
    <property type="term" value="C:receptor complex"/>
    <property type="evidence" value="ECO:0007669"/>
    <property type="project" value="TreeGrafter"/>
</dbReference>
<dbReference type="GO" id="GO:0046872">
    <property type="term" value="F:metal ion binding"/>
    <property type="evidence" value="ECO:0007669"/>
    <property type="project" value="UniProtKB-KW"/>
</dbReference>
<keyword evidence="8" id="KW-0460">Magnesium</keyword>
<dbReference type="GO" id="GO:0005524">
    <property type="term" value="F:ATP binding"/>
    <property type="evidence" value="ECO:0007669"/>
    <property type="project" value="UniProtKB-KW"/>
</dbReference>
<evidence type="ECO:0000256" key="4">
    <source>
        <dbReference type="ARBA" id="ARBA00022840"/>
    </source>
</evidence>
<dbReference type="InterPro" id="IPR008266">
    <property type="entry name" value="Tyr_kinase_AS"/>
</dbReference>
<reference evidence="10 11" key="1">
    <citation type="journal article" date="2014" name="Nat. Commun.">
        <title>Molecular traces of alternative social organization in a termite genome.</title>
        <authorList>
            <person name="Terrapon N."/>
            <person name="Li C."/>
            <person name="Robertson H.M."/>
            <person name="Ji L."/>
            <person name="Meng X."/>
            <person name="Booth W."/>
            <person name="Chen Z."/>
            <person name="Childers C.P."/>
            <person name="Glastad K.M."/>
            <person name="Gokhale K."/>
            <person name="Gowin J."/>
            <person name="Gronenberg W."/>
            <person name="Hermansen R.A."/>
            <person name="Hu H."/>
            <person name="Hunt B.G."/>
            <person name="Huylmans A.K."/>
            <person name="Khalil S.M."/>
            <person name="Mitchell R.D."/>
            <person name="Munoz-Torres M.C."/>
            <person name="Mustard J.A."/>
            <person name="Pan H."/>
            <person name="Reese J.T."/>
            <person name="Scharf M.E."/>
            <person name="Sun F."/>
            <person name="Vogel H."/>
            <person name="Xiao J."/>
            <person name="Yang W."/>
            <person name="Yang Z."/>
            <person name="Yang Z."/>
            <person name="Zhou J."/>
            <person name="Zhu J."/>
            <person name="Brent C.S."/>
            <person name="Elsik C.G."/>
            <person name="Goodisman M.A."/>
            <person name="Liberles D.A."/>
            <person name="Roe R.M."/>
            <person name="Vargo E.L."/>
            <person name="Vilcinskas A."/>
            <person name="Wang J."/>
            <person name="Bornberg-Bauer E."/>
            <person name="Korb J."/>
            <person name="Zhang G."/>
            <person name="Liebig J."/>
        </authorList>
    </citation>
    <scope>NUCLEOTIDE SEQUENCE [LARGE SCALE GENOMIC DNA]</scope>
    <source>
        <tissue evidence="10">Whole organism</tissue>
    </source>
</reference>
<evidence type="ECO:0000256" key="5">
    <source>
        <dbReference type="ARBA" id="ARBA00023137"/>
    </source>
</evidence>
<keyword evidence="3" id="KW-0418">Kinase</keyword>
<dbReference type="Proteomes" id="UP000027135">
    <property type="component" value="Unassembled WGS sequence"/>
</dbReference>
<evidence type="ECO:0000259" key="9">
    <source>
        <dbReference type="PROSITE" id="PS50011"/>
    </source>
</evidence>
<keyword evidence="8" id="KW-0479">Metal-binding</keyword>
<dbReference type="PROSITE" id="PS00109">
    <property type="entry name" value="PROTEIN_KINASE_TYR"/>
    <property type="match status" value="1"/>
</dbReference>
<evidence type="ECO:0000256" key="7">
    <source>
        <dbReference type="PIRSR" id="PIRSR000615-2"/>
    </source>
</evidence>
<evidence type="ECO:0000256" key="2">
    <source>
        <dbReference type="ARBA" id="ARBA00022741"/>
    </source>
</evidence>
<organism evidence="10 11">
    <name type="scientific">Zootermopsis nevadensis</name>
    <name type="common">Dampwood termite</name>
    <dbReference type="NCBI Taxonomy" id="136037"/>
    <lineage>
        <taxon>Eukaryota</taxon>
        <taxon>Metazoa</taxon>
        <taxon>Ecdysozoa</taxon>
        <taxon>Arthropoda</taxon>
        <taxon>Hexapoda</taxon>
        <taxon>Insecta</taxon>
        <taxon>Pterygota</taxon>
        <taxon>Neoptera</taxon>
        <taxon>Polyneoptera</taxon>
        <taxon>Dictyoptera</taxon>
        <taxon>Blattodea</taxon>
        <taxon>Blattoidea</taxon>
        <taxon>Termitoidae</taxon>
        <taxon>Termopsidae</taxon>
        <taxon>Zootermopsis</taxon>
    </lineage>
</organism>
<keyword evidence="2 7" id="KW-0547">Nucleotide-binding</keyword>
<gene>
    <name evidence="10" type="ORF">L798_09520</name>
</gene>
<dbReference type="SMART" id="SM00219">
    <property type="entry name" value="TyrKc"/>
    <property type="match status" value="1"/>
</dbReference>
<sequence>MMKRVGRHPNVVTMLGCCTLKQPYCMLMEYVPCGDLLQYLRQLRVEYERRTGGAFAISSTMQRPLPRYVDLQLPFIDSEGSYIQPEIIGTTGRPSIADTEWSLLSNDGPLLKPTDFSSRSKLEYILDPKELQSFAVQIARGMAHLERKQITHRDLAARNVLIDERKTLKISDFGLSRSGIYINTKRKKVPLRWLSVEAMRDNLYSSKSDVWAFAIVLWEIGTLGGFPYPSVNDMDLLNYLLEGKRLEKPDNCSDELYSLMLHCWSHSADMRPSFAELVSHLDSVICRKRVYVDFTSLKPDYSFPPTEQQTEVPTTGTAELSK</sequence>
<dbReference type="Pfam" id="PF07714">
    <property type="entry name" value="PK_Tyr_Ser-Thr"/>
    <property type="match status" value="1"/>
</dbReference>
<keyword evidence="5" id="KW-0829">Tyrosine-protein kinase</keyword>
<dbReference type="PANTHER" id="PTHR24416:SF594">
    <property type="entry name" value="PROTEIN KINASE DOMAIN-CONTAINING PROTEIN"/>
    <property type="match status" value="1"/>
</dbReference>
<proteinExistence type="predicted"/>
<evidence type="ECO:0000313" key="11">
    <source>
        <dbReference type="Proteomes" id="UP000027135"/>
    </source>
</evidence>
<evidence type="ECO:0000256" key="8">
    <source>
        <dbReference type="PIRSR" id="PIRSR000615-3"/>
    </source>
</evidence>
<dbReference type="GO" id="GO:0004714">
    <property type="term" value="F:transmembrane receptor protein tyrosine kinase activity"/>
    <property type="evidence" value="ECO:0007669"/>
    <property type="project" value="TreeGrafter"/>
</dbReference>
<dbReference type="SUPFAM" id="SSF56112">
    <property type="entry name" value="Protein kinase-like (PK-like)"/>
    <property type="match status" value="1"/>
</dbReference>
<dbReference type="Gene3D" id="3.30.200.20">
    <property type="entry name" value="Phosphorylase Kinase, domain 1"/>
    <property type="match status" value="1"/>
</dbReference>